<organism evidence="2">
    <name type="scientific">Companilactobacillus formosensis</name>
    <dbReference type="NCBI Taxonomy" id="1617889"/>
    <lineage>
        <taxon>Bacteria</taxon>
        <taxon>Bacillati</taxon>
        <taxon>Bacillota</taxon>
        <taxon>Bacilli</taxon>
        <taxon>Lactobacillales</taxon>
        <taxon>Lactobacillaceae</taxon>
        <taxon>Companilactobacillus</taxon>
    </lineage>
</organism>
<comment type="caution">
    <text evidence="2">The sequence shown here is derived from an EMBL/GenBank/DDBJ whole genome shotgun (WGS) entry which is preliminary data.</text>
</comment>
<evidence type="ECO:0000259" key="1">
    <source>
        <dbReference type="PROSITE" id="PS51094"/>
    </source>
</evidence>
<reference evidence="2" key="1">
    <citation type="submission" date="2018-01" db="EMBL/GenBank/DDBJ databases">
        <title>Genome sequnecing of Lactobacillus formosensis KACC 18721.</title>
        <authorList>
            <person name="Kim S.-J."/>
            <person name="Heo J."/>
        </authorList>
    </citation>
    <scope>NUCLEOTIDE SEQUENCE</scope>
    <source>
        <strain evidence="2">KACC 18721</strain>
    </source>
</reference>
<protein>
    <recommendedName>
        <fullName evidence="1">PTS EIIA type-2 domain-containing protein</fullName>
    </recommendedName>
</protein>
<dbReference type="InterPro" id="IPR051541">
    <property type="entry name" value="PTS_SugarTrans_NitroReg"/>
</dbReference>
<dbReference type="AlphaFoldDB" id="A0A2P4R6N4"/>
<proteinExistence type="predicted"/>
<evidence type="ECO:0000313" key="2">
    <source>
        <dbReference type="EMBL" id="POH36870.1"/>
    </source>
</evidence>
<dbReference type="InterPro" id="IPR016152">
    <property type="entry name" value="PTrfase/Anion_transptr"/>
</dbReference>
<name>A0A2P4R6N4_9LACO</name>
<feature type="domain" description="PTS EIIA type-2" evidence="1">
    <location>
        <begin position="51"/>
        <end position="192"/>
    </location>
</feature>
<accession>A0A2P4R6N4</accession>
<gene>
    <name evidence="2" type="ORF">C2R26_05955</name>
</gene>
<dbReference type="EMBL" id="PPWZ01000039">
    <property type="protein sequence ID" value="POH36870.1"/>
    <property type="molecule type" value="Genomic_DNA"/>
</dbReference>
<dbReference type="Gene3D" id="3.40.930.10">
    <property type="entry name" value="Mannitol-specific EII, Chain A"/>
    <property type="match status" value="1"/>
</dbReference>
<dbReference type="PANTHER" id="PTHR47738">
    <property type="entry name" value="PTS SYSTEM FRUCTOSE-LIKE EIIA COMPONENT-RELATED"/>
    <property type="match status" value="1"/>
</dbReference>
<dbReference type="InterPro" id="IPR002178">
    <property type="entry name" value="PTS_EIIA_type-2_dom"/>
</dbReference>
<dbReference type="PROSITE" id="PS51094">
    <property type="entry name" value="PTS_EIIA_TYPE_2"/>
    <property type="match status" value="1"/>
</dbReference>
<dbReference type="SUPFAM" id="SSF55804">
    <property type="entry name" value="Phoshotransferase/anion transport protein"/>
    <property type="match status" value="1"/>
</dbReference>
<dbReference type="CDD" id="cd00211">
    <property type="entry name" value="PTS_IIA_fru"/>
    <property type="match status" value="1"/>
</dbReference>
<sequence length="192" mass="21916">MGVINMSVWQNLKNAFMSPKSSDKQKQVVIVTNDENVPGQKRVDEMSDLTQVFQVENIAMDVVADSRAAALKYLAEFAQKLFPGLDQETLYGKYLLRERQATTELGAGVAIPHVQDSSINQLTMLVVKLKKPIKWTKNEEVNVLISFLIPDPERNYQHLAYFSTIARLLMQKNFVHKLSKAKNNEQIFDLFK</sequence>
<dbReference type="Pfam" id="PF00359">
    <property type="entry name" value="PTS_EIIA_2"/>
    <property type="match status" value="1"/>
</dbReference>